<protein>
    <recommendedName>
        <fullName evidence="7">Serine-threonine/tyrosine-protein kinase catalytic domain-containing protein</fullName>
    </recommendedName>
</protein>
<evidence type="ECO:0000256" key="4">
    <source>
        <dbReference type="ARBA" id="ARBA00022777"/>
    </source>
</evidence>
<dbReference type="SUPFAM" id="SSF56112">
    <property type="entry name" value="Protein kinase-like (PK-like)"/>
    <property type="match status" value="1"/>
</dbReference>
<gene>
    <name evidence="8" type="ORF">V8G54_024771</name>
</gene>
<evidence type="ECO:0000256" key="3">
    <source>
        <dbReference type="ARBA" id="ARBA00022741"/>
    </source>
</evidence>
<organism evidence="8 9">
    <name type="scientific">Vigna mungo</name>
    <name type="common">Black gram</name>
    <name type="synonym">Phaseolus mungo</name>
    <dbReference type="NCBI Taxonomy" id="3915"/>
    <lineage>
        <taxon>Eukaryota</taxon>
        <taxon>Viridiplantae</taxon>
        <taxon>Streptophyta</taxon>
        <taxon>Embryophyta</taxon>
        <taxon>Tracheophyta</taxon>
        <taxon>Spermatophyta</taxon>
        <taxon>Magnoliopsida</taxon>
        <taxon>eudicotyledons</taxon>
        <taxon>Gunneridae</taxon>
        <taxon>Pentapetalae</taxon>
        <taxon>rosids</taxon>
        <taxon>fabids</taxon>
        <taxon>Fabales</taxon>
        <taxon>Fabaceae</taxon>
        <taxon>Papilionoideae</taxon>
        <taxon>50 kb inversion clade</taxon>
        <taxon>NPAAA clade</taxon>
        <taxon>indigoferoid/millettioid clade</taxon>
        <taxon>Phaseoleae</taxon>
        <taxon>Vigna</taxon>
    </lineage>
</organism>
<feature type="region of interest" description="Disordered" evidence="6">
    <location>
        <begin position="118"/>
        <end position="173"/>
    </location>
</feature>
<dbReference type="PANTHER" id="PTHR27002:SF970">
    <property type="entry name" value="CYSTEINE-RICH RECEPTOR-LIKE KINASE"/>
    <property type="match status" value="1"/>
</dbReference>
<keyword evidence="2" id="KW-0808">Transferase</keyword>
<sequence length="413" mass="46460">MAPEYAMEGLFSMKSDVFSFGVLVLEIICGKCLELMDPVLENSYISNEVEKFIQIGLLCVQEAATTRPTMSTVMVLLATDVMNIPKPNKPAFSVGRMTSLETSASKSSKSISINDASISSIAPSPEAGRRRSSLGGERRRRSRERKMENTSQSQPRPKVNLSRLGPKVELSRHKPKVYQSQINLNDEPSRRQKVESSWFSLEVEGRAKLVCIEIQDKLAHAESQVKSARRVKTIASRNARKASSLNNWISDDEAQTRYLGCLKRKSLVTHKFLKLKFFINKGFMFQRWLKHQGLKGFVEMASPWYPDLVKVFYCNLKIKNGTFCSRVKGVDIKLTNEVWSSIGGLKIGGEKCHLGIEGLHKFIEYQNCLRNPEDSKDYSGYKTGGMKKDEILASYIIAYIPMARGGNYAQATT</sequence>
<evidence type="ECO:0000259" key="7">
    <source>
        <dbReference type="Pfam" id="PF07714"/>
    </source>
</evidence>
<keyword evidence="9" id="KW-1185">Reference proteome</keyword>
<keyword evidence="5" id="KW-0067">ATP-binding</keyword>
<evidence type="ECO:0000256" key="6">
    <source>
        <dbReference type="SAM" id="MobiDB-lite"/>
    </source>
</evidence>
<dbReference type="GO" id="GO:0005886">
    <property type="term" value="C:plasma membrane"/>
    <property type="evidence" value="ECO:0007669"/>
    <property type="project" value="TreeGrafter"/>
</dbReference>
<keyword evidence="1" id="KW-0723">Serine/threonine-protein kinase</keyword>
<evidence type="ECO:0000313" key="9">
    <source>
        <dbReference type="Proteomes" id="UP001374535"/>
    </source>
</evidence>
<dbReference type="AlphaFoldDB" id="A0AAQ3N700"/>
<dbReference type="GO" id="GO:0004674">
    <property type="term" value="F:protein serine/threonine kinase activity"/>
    <property type="evidence" value="ECO:0007669"/>
    <property type="project" value="UniProtKB-KW"/>
</dbReference>
<evidence type="ECO:0000256" key="2">
    <source>
        <dbReference type="ARBA" id="ARBA00022679"/>
    </source>
</evidence>
<feature type="domain" description="Serine-threonine/tyrosine-protein kinase catalytic" evidence="7">
    <location>
        <begin position="1"/>
        <end position="30"/>
    </location>
</feature>
<dbReference type="Gene3D" id="1.10.510.10">
    <property type="entry name" value="Transferase(Phosphotransferase) domain 1"/>
    <property type="match status" value="1"/>
</dbReference>
<reference evidence="8 9" key="1">
    <citation type="journal article" date="2023" name="Life. Sci Alliance">
        <title>Evolutionary insights into 3D genome organization and epigenetic landscape of Vigna mungo.</title>
        <authorList>
            <person name="Junaid A."/>
            <person name="Singh B."/>
            <person name="Bhatia S."/>
        </authorList>
    </citation>
    <scope>NUCLEOTIDE SEQUENCE [LARGE SCALE GENOMIC DNA]</scope>
    <source>
        <strain evidence="8">Urdbean</strain>
    </source>
</reference>
<evidence type="ECO:0000256" key="5">
    <source>
        <dbReference type="ARBA" id="ARBA00022840"/>
    </source>
</evidence>
<dbReference type="Proteomes" id="UP001374535">
    <property type="component" value="Chromosome 7"/>
</dbReference>
<dbReference type="InterPro" id="IPR011009">
    <property type="entry name" value="Kinase-like_dom_sf"/>
</dbReference>
<dbReference type="Pfam" id="PF07714">
    <property type="entry name" value="PK_Tyr_Ser-Thr"/>
    <property type="match status" value="1"/>
</dbReference>
<accession>A0AAQ3N700</accession>
<dbReference type="GO" id="GO:0005524">
    <property type="term" value="F:ATP binding"/>
    <property type="evidence" value="ECO:0007669"/>
    <property type="project" value="UniProtKB-KW"/>
</dbReference>
<evidence type="ECO:0000313" key="8">
    <source>
        <dbReference type="EMBL" id="WVZ03965.1"/>
    </source>
</evidence>
<keyword evidence="4" id="KW-0418">Kinase</keyword>
<dbReference type="EMBL" id="CP144694">
    <property type="protein sequence ID" value="WVZ03965.1"/>
    <property type="molecule type" value="Genomic_DNA"/>
</dbReference>
<dbReference type="PANTHER" id="PTHR27002">
    <property type="entry name" value="RECEPTOR-LIKE SERINE/THREONINE-PROTEIN KINASE SD1-8"/>
    <property type="match status" value="1"/>
</dbReference>
<keyword evidence="3" id="KW-0547">Nucleotide-binding</keyword>
<evidence type="ECO:0000256" key="1">
    <source>
        <dbReference type="ARBA" id="ARBA00022527"/>
    </source>
</evidence>
<dbReference type="InterPro" id="IPR001245">
    <property type="entry name" value="Ser-Thr/Tyr_kinase_cat_dom"/>
</dbReference>
<name>A0AAQ3N700_VIGMU</name>
<proteinExistence type="predicted"/>